<dbReference type="Gene3D" id="3.60.15.10">
    <property type="entry name" value="Ribonuclease Z/Hydroxyacylglutathione hydrolase-like"/>
    <property type="match status" value="1"/>
</dbReference>
<dbReference type="STRING" id="403935.SAMN05216481_103458"/>
<protein>
    <submittedName>
        <fullName evidence="3">Cyclase</fullName>
    </submittedName>
</protein>
<accession>A0A1H9CVE4</accession>
<dbReference type="AlphaFoldDB" id="A0A1H9CVE4"/>
<dbReference type="Pfam" id="PF00753">
    <property type="entry name" value="Lactamase_B"/>
    <property type="match status" value="1"/>
</dbReference>
<name>A0A1H9CVE4_9ACTN</name>
<dbReference type="SUPFAM" id="SSF56281">
    <property type="entry name" value="Metallo-hydrolase/oxidoreductase"/>
    <property type="match status" value="1"/>
</dbReference>
<dbReference type="InterPro" id="IPR001279">
    <property type="entry name" value="Metallo-B-lactamas"/>
</dbReference>
<dbReference type="RefSeq" id="WP_093657569.1">
    <property type="nucleotide sequence ID" value="NZ_FOET01000003.1"/>
</dbReference>
<organism evidence="3 4">
    <name type="scientific">Streptomyces radiopugnans</name>
    <dbReference type="NCBI Taxonomy" id="403935"/>
    <lineage>
        <taxon>Bacteria</taxon>
        <taxon>Bacillati</taxon>
        <taxon>Actinomycetota</taxon>
        <taxon>Actinomycetes</taxon>
        <taxon>Kitasatosporales</taxon>
        <taxon>Streptomycetaceae</taxon>
        <taxon>Streptomyces</taxon>
    </lineage>
</organism>
<dbReference type="InterPro" id="IPR036866">
    <property type="entry name" value="RibonucZ/Hydroxyglut_hydro"/>
</dbReference>
<feature type="region of interest" description="Disordered" evidence="1">
    <location>
        <begin position="1"/>
        <end position="24"/>
    </location>
</feature>
<evidence type="ECO:0000259" key="2">
    <source>
        <dbReference type="SMART" id="SM00849"/>
    </source>
</evidence>
<dbReference type="PANTHER" id="PTHR42951">
    <property type="entry name" value="METALLO-BETA-LACTAMASE DOMAIN-CONTAINING"/>
    <property type="match status" value="1"/>
</dbReference>
<dbReference type="Proteomes" id="UP000199055">
    <property type="component" value="Unassembled WGS sequence"/>
</dbReference>
<dbReference type="InterPro" id="IPR050855">
    <property type="entry name" value="NDM-1-like"/>
</dbReference>
<sequence>MTLSTGTGALGAGTLAPAASPNAASPAVGAPFLEEVADGVHAFVQPPGGWCLNNAGLVTGRPGGEGPPVLIDTAATESRARLLRREVERVAPDGPGIVVNTHFHGDHTFGNSQFTPRAVVVAHEGTRTDSAEAGLGLCGLWPDVEWGEIPLTLPTLTFRDGLTLRAGGLRVELLHLGPAHTADDTVAWVPERGVLFTGDLVWSGVTPFVLMGSVTGSLRALERMRALAPRVVVPGHGPVGGPELLDATEAYLRWLLRIARESVRDGLPPLEAARRADLGGFAGLLDPERLVGNLHRARAELEGLPPGTRMDVAGPFGEMVAYHGGLPDCHA</sequence>
<evidence type="ECO:0000313" key="3">
    <source>
        <dbReference type="EMBL" id="SEQ05144.1"/>
    </source>
</evidence>
<keyword evidence="4" id="KW-1185">Reference proteome</keyword>
<dbReference type="CDD" id="cd16282">
    <property type="entry name" value="metallo-hydrolase-like_MBL-fold"/>
    <property type="match status" value="1"/>
</dbReference>
<gene>
    <name evidence="3" type="ORF">SAMN05216481_103458</name>
</gene>
<evidence type="ECO:0000313" key="4">
    <source>
        <dbReference type="Proteomes" id="UP000199055"/>
    </source>
</evidence>
<reference evidence="3 4" key="1">
    <citation type="submission" date="2016-10" db="EMBL/GenBank/DDBJ databases">
        <authorList>
            <person name="de Groot N.N."/>
        </authorList>
    </citation>
    <scope>NUCLEOTIDE SEQUENCE [LARGE SCALE GENOMIC DNA]</scope>
    <source>
        <strain evidence="3 4">CGMCC 4.3519</strain>
    </source>
</reference>
<dbReference type="PANTHER" id="PTHR42951:SF4">
    <property type="entry name" value="ACYL-COENZYME A THIOESTERASE MBLAC2"/>
    <property type="match status" value="1"/>
</dbReference>
<evidence type="ECO:0000256" key="1">
    <source>
        <dbReference type="SAM" id="MobiDB-lite"/>
    </source>
</evidence>
<feature type="domain" description="Metallo-beta-lactamase" evidence="2">
    <location>
        <begin position="52"/>
        <end position="236"/>
    </location>
</feature>
<dbReference type="SMART" id="SM00849">
    <property type="entry name" value="Lactamase_B"/>
    <property type="match status" value="1"/>
</dbReference>
<dbReference type="EMBL" id="FOET01000003">
    <property type="protein sequence ID" value="SEQ05144.1"/>
    <property type="molecule type" value="Genomic_DNA"/>
</dbReference>
<proteinExistence type="predicted"/>